<dbReference type="SUPFAM" id="SSF56801">
    <property type="entry name" value="Acetyl-CoA synthetase-like"/>
    <property type="match status" value="1"/>
</dbReference>
<protein>
    <recommendedName>
        <fullName evidence="3">AMP-dependent synthetase/ligase domain-containing protein</fullName>
    </recommendedName>
</protein>
<comment type="caution">
    <text evidence="4">The sequence shown here is derived from an EMBL/GenBank/DDBJ whole genome shotgun (WGS) entry which is preliminary data.</text>
</comment>
<dbReference type="PANTHER" id="PTHR43439:SF2">
    <property type="entry name" value="ENZYME, PUTATIVE (JCVI)-RELATED"/>
    <property type="match status" value="1"/>
</dbReference>
<evidence type="ECO:0000259" key="3">
    <source>
        <dbReference type="Pfam" id="PF00501"/>
    </source>
</evidence>
<proteinExistence type="predicted"/>
<evidence type="ECO:0000256" key="2">
    <source>
        <dbReference type="ARBA" id="ARBA00022553"/>
    </source>
</evidence>
<dbReference type="EMBL" id="JASNWA010000009">
    <property type="protein sequence ID" value="KAK3169468.1"/>
    <property type="molecule type" value="Genomic_DNA"/>
</dbReference>
<dbReference type="SUPFAM" id="SSF47336">
    <property type="entry name" value="ACP-like"/>
    <property type="match status" value="1"/>
</dbReference>
<evidence type="ECO:0000313" key="4">
    <source>
        <dbReference type="EMBL" id="KAK3169468.1"/>
    </source>
</evidence>
<evidence type="ECO:0000313" key="5">
    <source>
        <dbReference type="Proteomes" id="UP001276659"/>
    </source>
</evidence>
<dbReference type="AlphaFoldDB" id="A0AAE0DJP2"/>
<gene>
    <name evidence="4" type="ORF">OEA41_008851</name>
</gene>
<dbReference type="Pfam" id="PF00501">
    <property type="entry name" value="AMP-binding"/>
    <property type="match status" value="1"/>
</dbReference>
<reference evidence="4" key="1">
    <citation type="submission" date="2022-11" db="EMBL/GenBank/DDBJ databases">
        <title>Chromosomal genome sequence assembly and mating type (MAT) locus characterization of the leprose asexual lichenized fungus Lepraria neglecta (Nyl.) Erichsen.</title>
        <authorList>
            <person name="Allen J.L."/>
            <person name="Pfeffer B."/>
        </authorList>
    </citation>
    <scope>NUCLEOTIDE SEQUENCE</scope>
    <source>
        <strain evidence="4">Allen 5258</strain>
    </source>
</reference>
<organism evidence="4 5">
    <name type="scientific">Lepraria neglecta</name>
    <dbReference type="NCBI Taxonomy" id="209136"/>
    <lineage>
        <taxon>Eukaryota</taxon>
        <taxon>Fungi</taxon>
        <taxon>Dikarya</taxon>
        <taxon>Ascomycota</taxon>
        <taxon>Pezizomycotina</taxon>
        <taxon>Lecanoromycetes</taxon>
        <taxon>OSLEUM clade</taxon>
        <taxon>Lecanoromycetidae</taxon>
        <taxon>Lecanorales</taxon>
        <taxon>Lecanorineae</taxon>
        <taxon>Stereocaulaceae</taxon>
        <taxon>Lepraria</taxon>
    </lineage>
</organism>
<name>A0AAE0DJP2_9LECA</name>
<dbReference type="PANTHER" id="PTHR43439">
    <property type="entry name" value="PHENYLACETATE-COENZYME A LIGASE"/>
    <property type="match status" value="1"/>
</dbReference>
<dbReference type="Proteomes" id="UP001276659">
    <property type="component" value="Unassembled WGS sequence"/>
</dbReference>
<evidence type="ECO:0000256" key="1">
    <source>
        <dbReference type="ARBA" id="ARBA00022450"/>
    </source>
</evidence>
<dbReference type="InterPro" id="IPR042099">
    <property type="entry name" value="ANL_N_sf"/>
</dbReference>
<dbReference type="InterPro" id="IPR036736">
    <property type="entry name" value="ACP-like_sf"/>
</dbReference>
<dbReference type="InterPro" id="IPR051414">
    <property type="entry name" value="Adenylate-forming_Reductase"/>
</dbReference>
<dbReference type="InterPro" id="IPR006162">
    <property type="entry name" value="Ppantetheine_attach_site"/>
</dbReference>
<keyword evidence="2" id="KW-0597">Phosphoprotein</keyword>
<dbReference type="PROSITE" id="PS00012">
    <property type="entry name" value="PHOSPHOPANTETHEINE"/>
    <property type="match status" value="1"/>
</dbReference>
<dbReference type="Pfam" id="PF23562">
    <property type="entry name" value="AMP-binding_C_3"/>
    <property type="match status" value="1"/>
</dbReference>
<sequence length="652" mass="72852">MSSQDMSINFGRRLIPHLIDERAQNGWGQPFTSISRSLNPNDGFRDISYSQFANTVNHCAWWMQEALGKSQDTETVAYTGPSDIRYGILTIAALKAGYKLFVPSPHNSVEAHLQLLETIGCKIYLTPQATHPTIEKVLLERAMNHVTVPELEDWLECDTAPLFPFKKTFEEARYDTFVVSHTSGSGDVPKLIEVKHGTFAAQDFFQTFPSQGAPPTILEDFRNIRMHLALPLFHAAAYMCFFSAPVFYSMTSVVTPAVPLTAEIADAVHRFGNVQACCVPPSILVDISKTPSYLESVNGMEFVMYGGGPLPKNAGDIIQATGTTILSLLGTTETMLLPLERPDKEDWEYHRFSSHLGAEFRYRWDDLYDMFIVHDPKLDLGQGVFATFPNLREYTAQDLYSKHPTKPGLWRHRGRTDDVIAFVNGEKSNPLTMEGIIGSHPEVKSALVFGAGRFQGVLIEVKQPPLSFERRSSLLLSIWPYIARANQGCPAHGQILNRMTIFTCEEKPVMRAAEGTVQRGKTIDLYRAEIDALYENDQTSTERSRPASINFQDQTTLRTSLRRFFAEDIGLKGVEDYNDLFSAGLDSLQALNSTKHINAAAQKQGLYVRVAPKTVYNNPTIAKLTSKILALKDEIESEVSEHSHSENASEVV</sequence>
<dbReference type="InterPro" id="IPR000873">
    <property type="entry name" value="AMP-dep_synth/lig_dom"/>
</dbReference>
<dbReference type="Gene3D" id="3.40.50.12780">
    <property type="entry name" value="N-terminal domain of ligase-like"/>
    <property type="match status" value="1"/>
</dbReference>
<dbReference type="Gene3D" id="1.10.1200.10">
    <property type="entry name" value="ACP-like"/>
    <property type="match status" value="1"/>
</dbReference>
<accession>A0AAE0DJP2</accession>
<feature type="domain" description="AMP-dependent synthetase/ligase" evidence="3">
    <location>
        <begin position="43"/>
        <end position="339"/>
    </location>
</feature>
<keyword evidence="5" id="KW-1185">Reference proteome</keyword>
<keyword evidence="1" id="KW-0596">Phosphopantetheine</keyword>